<dbReference type="EC" id="3.1.3.25" evidence="7"/>
<keyword evidence="9" id="KW-1185">Reference proteome</keyword>
<sequence>MSTAPPLNQPDADERLALLALCEELARSAADHVRARTADHGGVARTKSSAVDVVTAVDTESEALLRKAIARARPDDAILGEEEGASSGTSGLTWVIDPIDGTVNFLYGIPSYAISVAVVSGEPDPATWTQIAGCVHAVAGGTTWTAARGHGAWRDGERLGPRPVPPLGESLVGTGFSYTADKRGRQGRVVAQVLPHVRDIRRIGSAAIDLCLVADGRLDAYYESGLNPWDMAAGTLVVTEAGGVATDLDGGPATRAMTLVGPAAVVGDLTRVLRDAGAAGV</sequence>
<keyword evidence="5 7" id="KW-0378">Hydrolase</keyword>
<comment type="catalytic activity">
    <reaction evidence="1 7">
        <text>a myo-inositol phosphate + H2O = myo-inositol + phosphate</text>
        <dbReference type="Rhea" id="RHEA:24056"/>
        <dbReference type="ChEBI" id="CHEBI:15377"/>
        <dbReference type="ChEBI" id="CHEBI:17268"/>
        <dbReference type="ChEBI" id="CHEBI:43474"/>
        <dbReference type="ChEBI" id="CHEBI:84139"/>
        <dbReference type="EC" id="3.1.3.25"/>
    </reaction>
</comment>
<dbReference type="PROSITE" id="PS00629">
    <property type="entry name" value="IMP_1"/>
    <property type="match status" value="1"/>
</dbReference>
<evidence type="ECO:0000256" key="3">
    <source>
        <dbReference type="ARBA" id="ARBA00009759"/>
    </source>
</evidence>
<gene>
    <name evidence="8" type="ORF">GCM10023169_39970</name>
</gene>
<organism evidence="8 9">
    <name type="scientific">Georgenia halophila</name>
    <dbReference type="NCBI Taxonomy" id="620889"/>
    <lineage>
        <taxon>Bacteria</taxon>
        <taxon>Bacillati</taxon>
        <taxon>Actinomycetota</taxon>
        <taxon>Actinomycetes</taxon>
        <taxon>Micrococcales</taxon>
        <taxon>Bogoriellaceae</taxon>
        <taxon>Georgenia</taxon>
    </lineage>
</organism>
<dbReference type="InterPro" id="IPR020550">
    <property type="entry name" value="Inositol_monophosphatase_CS"/>
</dbReference>
<evidence type="ECO:0000256" key="2">
    <source>
        <dbReference type="ARBA" id="ARBA00001946"/>
    </source>
</evidence>
<comment type="caution">
    <text evidence="8">The sequence shown here is derived from an EMBL/GenBank/DDBJ whole genome shotgun (WGS) entry which is preliminary data.</text>
</comment>
<comment type="similarity">
    <text evidence="3 7">Belongs to the inositol monophosphatase superfamily.</text>
</comment>
<dbReference type="PROSITE" id="PS00630">
    <property type="entry name" value="IMP_2"/>
    <property type="match status" value="1"/>
</dbReference>
<dbReference type="Pfam" id="PF00459">
    <property type="entry name" value="Inositol_P"/>
    <property type="match status" value="1"/>
</dbReference>
<evidence type="ECO:0000256" key="5">
    <source>
        <dbReference type="ARBA" id="ARBA00022801"/>
    </source>
</evidence>
<name>A0ABP8LNQ9_9MICO</name>
<dbReference type="InterPro" id="IPR000760">
    <property type="entry name" value="Inositol_monophosphatase-like"/>
</dbReference>
<comment type="cofactor">
    <cofactor evidence="2 7">
        <name>Mg(2+)</name>
        <dbReference type="ChEBI" id="CHEBI:18420"/>
    </cofactor>
</comment>
<dbReference type="EMBL" id="BAABGN010000013">
    <property type="protein sequence ID" value="GAA4433216.1"/>
    <property type="molecule type" value="Genomic_DNA"/>
</dbReference>
<proteinExistence type="inferred from homology"/>
<dbReference type="PANTHER" id="PTHR20854">
    <property type="entry name" value="INOSITOL MONOPHOSPHATASE"/>
    <property type="match status" value="1"/>
</dbReference>
<evidence type="ECO:0000256" key="7">
    <source>
        <dbReference type="RuleBase" id="RU364068"/>
    </source>
</evidence>
<dbReference type="Gene3D" id="3.40.190.80">
    <property type="match status" value="1"/>
</dbReference>
<protein>
    <recommendedName>
        <fullName evidence="7">Inositol-1-monophosphatase</fullName>
        <ecNumber evidence="7">3.1.3.25</ecNumber>
    </recommendedName>
</protein>
<dbReference type="RefSeq" id="WP_345218814.1">
    <property type="nucleotide sequence ID" value="NZ_BAABGN010000013.1"/>
</dbReference>
<evidence type="ECO:0000256" key="6">
    <source>
        <dbReference type="ARBA" id="ARBA00022842"/>
    </source>
</evidence>
<dbReference type="InterPro" id="IPR033942">
    <property type="entry name" value="IMPase"/>
</dbReference>
<evidence type="ECO:0000256" key="1">
    <source>
        <dbReference type="ARBA" id="ARBA00001033"/>
    </source>
</evidence>
<dbReference type="PRINTS" id="PR00377">
    <property type="entry name" value="IMPHPHTASES"/>
</dbReference>
<dbReference type="InterPro" id="IPR020583">
    <property type="entry name" value="Inositol_monoP_metal-BS"/>
</dbReference>
<evidence type="ECO:0000256" key="4">
    <source>
        <dbReference type="ARBA" id="ARBA00022723"/>
    </source>
</evidence>
<dbReference type="Gene3D" id="3.30.540.10">
    <property type="entry name" value="Fructose-1,6-Bisphosphatase, subunit A, domain 1"/>
    <property type="match status" value="1"/>
</dbReference>
<evidence type="ECO:0000313" key="8">
    <source>
        <dbReference type="EMBL" id="GAA4433216.1"/>
    </source>
</evidence>
<dbReference type="CDD" id="cd01639">
    <property type="entry name" value="IMPase"/>
    <property type="match status" value="1"/>
</dbReference>
<dbReference type="SUPFAM" id="SSF56655">
    <property type="entry name" value="Carbohydrate phosphatase"/>
    <property type="match status" value="1"/>
</dbReference>
<accession>A0ABP8LNQ9</accession>
<evidence type="ECO:0000313" key="9">
    <source>
        <dbReference type="Proteomes" id="UP001500622"/>
    </source>
</evidence>
<dbReference type="PANTHER" id="PTHR20854:SF4">
    <property type="entry name" value="INOSITOL-1-MONOPHOSPHATASE-RELATED"/>
    <property type="match status" value="1"/>
</dbReference>
<keyword evidence="4 7" id="KW-0479">Metal-binding</keyword>
<dbReference type="Proteomes" id="UP001500622">
    <property type="component" value="Unassembled WGS sequence"/>
</dbReference>
<keyword evidence="6 7" id="KW-0460">Magnesium</keyword>
<reference evidence="9" key="1">
    <citation type="journal article" date="2019" name="Int. J. Syst. Evol. Microbiol.">
        <title>The Global Catalogue of Microorganisms (GCM) 10K type strain sequencing project: providing services to taxonomists for standard genome sequencing and annotation.</title>
        <authorList>
            <consortium name="The Broad Institute Genomics Platform"/>
            <consortium name="The Broad Institute Genome Sequencing Center for Infectious Disease"/>
            <person name="Wu L."/>
            <person name="Ma J."/>
        </authorList>
    </citation>
    <scope>NUCLEOTIDE SEQUENCE [LARGE SCALE GENOMIC DNA]</scope>
    <source>
        <strain evidence="9">JCM 17810</strain>
    </source>
</reference>